<dbReference type="InterPro" id="IPR036097">
    <property type="entry name" value="HisK_dim/P_sf"/>
</dbReference>
<dbReference type="AlphaFoldDB" id="A3IRJ8"/>
<evidence type="ECO:0000259" key="18">
    <source>
        <dbReference type="PROSITE" id="PS50110"/>
    </source>
</evidence>
<evidence type="ECO:0000256" key="6">
    <source>
        <dbReference type="ARBA" id="ARBA00022679"/>
    </source>
</evidence>
<dbReference type="SMART" id="SM00387">
    <property type="entry name" value="HATPase_c"/>
    <property type="match status" value="1"/>
</dbReference>
<dbReference type="FunFam" id="1.10.287.130:FF:000038">
    <property type="entry name" value="Sensory transduction histidine kinase"/>
    <property type="match status" value="1"/>
</dbReference>
<dbReference type="OrthoDB" id="569347at2"/>
<organism evidence="20 21">
    <name type="scientific">Crocosphaera chwakensis CCY0110</name>
    <dbReference type="NCBI Taxonomy" id="391612"/>
    <lineage>
        <taxon>Bacteria</taxon>
        <taxon>Bacillati</taxon>
        <taxon>Cyanobacteriota</taxon>
        <taxon>Cyanophyceae</taxon>
        <taxon>Oscillatoriophycideae</taxon>
        <taxon>Chroococcales</taxon>
        <taxon>Aphanothecaceae</taxon>
        <taxon>Crocosphaera</taxon>
        <taxon>Crocosphaera chwakensis</taxon>
    </lineage>
</organism>
<dbReference type="InterPro" id="IPR003594">
    <property type="entry name" value="HATPase_dom"/>
</dbReference>
<sequence length="746" mass="85044">MIIRNKIIYGYAIVLGICFAETLIGLMVGNHYQQQALEYRKVASTERKLLGTLQVDILYNRPAKQLSPYLKQPEIFDQEMTALMRRVEQIRLLLVTYNNSGKPTKLEGLQEALKQYEIIVTQFAQKLTKFSNQVQPLTTTPEKNREAEELLVELVKSPEFVAFIEFPDHLEKFYHQAQQQEENAEVELEKAENLRTQIIIVGLSLSIAIAIILAIYTSQTIASPIQTLTEIAKTVTQESNFDRQANIKTKDEVEVLADSFNQLLRRMKELLQEKQEYTEQLEKAKKMADEANQAKSDFLSNISHELRTPLNGILGYAQILERNSNLTPLQTDGLRIIHNSGNHLLTLINDLLDLSKIEARKLDLYPTDIDFHTFLNTVVEMIHTKARQKDIVLVYLPDPNLPKAVQVDEKRLRQILLNLLGNGVKFTDQGKVIFKVQVTPLSLTINQTFRFEIIDTGVGINEEYLETVFKPFEQVGNVQHRSEGTGLGLAISKQLIELMGGELKVESKVNQGSKFWFDIALPVIKTNLKFQSDFLETIKGYRGKKRKILIADDNIDNCLILQYLLEPIGFEVIMAYNGQQEVDLAQQISPDLILTDIIMPLKSGIEAIQEIRKIPELKCIPIIALSASVSKMQQHESLEAGCNEFLPKPVDTRLLLSNLQKYLQLEWIYESIFKPEETLELIAPPVEIINQITDLVNKGRILAIAKVAQQLKHQAPQWAVFADHLNELAEAFDLDAIRKFLSQFYL</sequence>
<evidence type="ECO:0000256" key="10">
    <source>
        <dbReference type="ARBA" id="ARBA00023012"/>
    </source>
</evidence>
<dbReference type="Pfam" id="PF00072">
    <property type="entry name" value="Response_reg"/>
    <property type="match status" value="1"/>
</dbReference>
<dbReference type="CDD" id="cd16922">
    <property type="entry name" value="HATPase_EvgS-ArcB-TorS-like"/>
    <property type="match status" value="1"/>
</dbReference>
<dbReference type="InterPro" id="IPR036890">
    <property type="entry name" value="HATPase_C_sf"/>
</dbReference>
<dbReference type="SUPFAM" id="SSF52172">
    <property type="entry name" value="CheY-like"/>
    <property type="match status" value="1"/>
</dbReference>
<proteinExistence type="inferred from homology"/>
<dbReference type="CDD" id="cd06225">
    <property type="entry name" value="HAMP"/>
    <property type="match status" value="1"/>
</dbReference>
<dbReference type="CDD" id="cd17546">
    <property type="entry name" value="REC_hyHK_CKI1_RcsC-like"/>
    <property type="match status" value="1"/>
</dbReference>
<dbReference type="InterPro" id="IPR003660">
    <property type="entry name" value="HAMP_dom"/>
</dbReference>
<dbReference type="EMBL" id="AAXW01000019">
    <property type="protein sequence ID" value="EAZ90847.1"/>
    <property type="molecule type" value="Genomic_DNA"/>
</dbReference>
<dbReference type="SUPFAM" id="SSF47384">
    <property type="entry name" value="Homodimeric domain of signal transducing histidine kinase"/>
    <property type="match status" value="1"/>
</dbReference>
<keyword evidence="10" id="KW-0902">Two-component regulatory system</keyword>
<keyword evidence="16" id="KW-0812">Transmembrane</keyword>
<dbReference type="PROSITE" id="PS50109">
    <property type="entry name" value="HIS_KIN"/>
    <property type="match status" value="1"/>
</dbReference>
<evidence type="ECO:0000256" key="14">
    <source>
        <dbReference type="PROSITE-ProRule" id="PRU00169"/>
    </source>
</evidence>
<evidence type="ECO:0000256" key="7">
    <source>
        <dbReference type="ARBA" id="ARBA00022741"/>
    </source>
</evidence>
<dbReference type="GO" id="GO:0016020">
    <property type="term" value="C:membrane"/>
    <property type="evidence" value="ECO:0007669"/>
    <property type="project" value="UniProtKB-SubCell"/>
</dbReference>
<keyword evidence="16" id="KW-1133">Transmembrane helix</keyword>
<evidence type="ECO:0000256" key="11">
    <source>
        <dbReference type="ARBA" id="ARBA00023136"/>
    </source>
</evidence>
<dbReference type="EC" id="2.7.13.3" evidence="4"/>
<dbReference type="InterPro" id="IPR005467">
    <property type="entry name" value="His_kinase_dom"/>
</dbReference>
<dbReference type="Proteomes" id="UP000003781">
    <property type="component" value="Unassembled WGS sequence"/>
</dbReference>
<keyword evidence="12" id="KW-0131">Cell cycle</keyword>
<keyword evidence="11 16" id="KW-0472">Membrane</keyword>
<dbReference type="InterPro" id="IPR003661">
    <property type="entry name" value="HisK_dim/P_dom"/>
</dbReference>
<feature type="modified residue" description="4-aspartylphosphate" evidence="14">
    <location>
        <position position="596"/>
    </location>
</feature>
<dbReference type="SMART" id="SM00304">
    <property type="entry name" value="HAMP"/>
    <property type="match status" value="1"/>
</dbReference>
<dbReference type="GO" id="GO:0000155">
    <property type="term" value="F:phosphorelay sensor kinase activity"/>
    <property type="evidence" value="ECO:0007669"/>
    <property type="project" value="InterPro"/>
</dbReference>
<feature type="coiled-coil region" evidence="15">
    <location>
        <begin position="253"/>
        <end position="301"/>
    </location>
</feature>
<name>A3IRJ8_9CHRO</name>
<comment type="similarity">
    <text evidence="3">In the N-terminal section; belongs to the phytochrome family.</text>
</comment>
<evidence type="ECO:0000256" key="9">
    <source>
        <dbReference type="ARBA" id="ARBA00022840"/>
    </source>
</evidence>
<dbReference type="SUPFAM" id="SSF158472">
    <property type="entry name" value="HAMP domain-like"/>
    <property type="match status" value="1"/>
</dbReference>
<dbReference type="Gene3D" id="3.40.50.2300">
    <property type="match status" value="1"/>
</dbReference>
<dbReference type="Pfam" id="PF00512">
    <property type="entry name" value="HisKA"/>
    <property type="match status" value="1"/>
</dbReference>
<dbReference type="PROSITE" id="PS50110">
    <property type="entry name" value="RESPONSE_REGULATORY"/>
    <property type="match status" value="1"/>
</dbReference>
<evidence type="ECO:0000256" key="12">
    <source>
        <dbReference type="ARBA" id="ARBA00023306"/>
    </source>
</evidence>
<feature type="domain" description="Histidine kinase" evidence="17">
    <location>
        <begin position="301"/>
        <end position="523"/>
    </location>
</feature>
<keyword evidence="8 20" id="KW-0418">Kinase</keyword>
<dbReference type="SMART" id="SM00448">
    <property type="entry name" value="REC"/>
    <property type="match status" value="1"/>
</dbReference>
<evidence type="ECO:0000256" key="2">
    <source>
        <dbReference type="ARBA" id="ARBA00004370"/>
    </source>
</evidence>
<feature type="domain" description="Response regulatory" evidence="18">
    <location>
        <begin position="547"/>
        <end position="663"/>
    </location>
</feature>
<keyword evidence="5 14" id="KW-0597">Phosphoprotein</keyword>
<evidence type="ECO:0000256" key="1">
    <source>
        <dbReference type="ARBA" id="ARBA00000085"/>
    </source>
</evidence>
<evidence type="ECO:0000256" key="8">
    <source>
        <dbReference type="ARBA" id="ARBA00022777"/>
    </source>
</evidence>
<dbReference type="GO" id="GO:0005524">
    <property type="term" value="F:ATP binding"/>
    <property type="evidence" value="ECO:0007669"/>
    <property type="project" value="UniProtKB-KW"/>
</dbReference>
<evidence type="ECO:0000256" key="4">
    <source>
        <dbReference type="ARBA" id="ARBA00012438"/>
    </source>
</evidence>
<dbReference type="eggNOG" id="COG2205">
    <property type="taxonomic scope" value="Bacteria"/>
</dbReference>
<dbReference type="InterPro" id="IPR011006">
    <property type="entry name" value="CheY-like_superfamily"/>
</dbReference>
<dbReference type="Gene3D" id="3.30.565.10">
    <property type="entry name" value="Histidine kinase-like ATPase, C-terminal domain"/>
    <property type="match status" value="1"/>
</dbReference>
<evidence type="ECO:0000256" key="16">
    <source>
        <dbReference type="SAM" id="Phobius"/>
    </source>
</evidence>
<evidence type="ECO:0000256" key="3">
    <source>
        <dbReference type="ARBA" id="ARBA00006402"/>
    </source>
</evidence>
<comment type="subcellular location">
    <subcellularLocation>
        <location evidence="2">Membrane</location>
    </subcellularLocation>
</comment>
<dbReference type="PROSITE" id="PS50885">
    <property type="entry name" value="HAMP"/>
    <property type="match status" value="1"/>
</dbReference>
<evidence type="ECO:0000256" key="13">
    <source>
        <dbReference type="ARBA" id="ARBA00074306"/>
    </source>
</evidence>
<comment type="caution">
    <text evidence="20">The sequence shown here is derived from an EMBL/GenBank/DDBJ whole genome shotgun (WGS) entry which is preliminary data.</text>
</comment>
<dbReference type="Gene3D" id="1.10.287.130">
    <property type="match status" value="1"/>
</dbReference>
<gene>
    <name evidence="20" type="ORF">CY0110_25491</name>
</gene>
<protein>
    <recommendedName>
        <fullName evidence="13">Circadian input-output histidine kinase CikA</fullName>
        <ecNumber evidence="4">2.7.13.3</ecNumber>
    </recommendedName>
</protein>
<dbReference type="CDD" id="cd00082">
    <property type="entry name" value="HisKA"/>
    <property type="match status" value="1"/>
</dbReference>
<evidence type="ECO:0000259" key="17">
    <source>
        <dbReference type="PROSITE" id="PS50109"/>
    </source>
</evidence>
<keyword evidence="7" id="KW-0547">Nucleotide-binding</keyword>
<comment type="catalytic activity">
    <reaction evidence="1">
        <text>ATP + protein L-histidine = ADP + protein N-phospho-L-histidine.</text>
        <dbReference type="EC" id="2.7.13.3"/>
    </reaction>
</comment>
<evidence type="ECO:0000256" key="5">
    <source>
        <dbReference type="ARBA" id="ARBA00022553"/>
    </source>
</evidence>
<dbReference type="SMART" id="SM00388">
    <property type="entry name" value="HisKA"/>
    <property type="match status" value="1"/>
</dbReference>
<keyword evidence="21" id="KW-1185">Reference proteome</keyword>
<dbReference type="PANTHER" id="PTHR43047">
    <property type="entry name" value="TWO-COMPONENT HISTIDINE PROTEIN KINASE"/>
    <property type="match status" value="1"/>
</dbReference>
<reference evidence="20 21" key="1">
    <citation type="submission" date="2007-03" db="EMBL/GenBank/DDBJ databases">
        <authorList>
            <person name="Stal L."/>
            <person name="Ferriera S."/>
            <person name="Johnson J."/>
            <person name="Kravitz S."/>
            <person name="Beeson K."/>
            <person name="Sutton G."/>
            <person name="Rogers Y.-H."/>
            <person name="Friedman R."/>
            <person name="Frazier M."/>
            <person name="Venter J.C."/>
        </authorList>
    </citation>
    <scope>NUCLEOTIDE SEQUENCE [LARGE SCALE GENOMIC DNA]</scope>
    <source>
        <strain evidence="20 21">CCY0110</strain>
    </source>
</reference>
<feature type="domain" description="HAMP" evidence="19">
    <location>
        <begin position="219"/>
        <end position="272"/>
    </location>
</feature>
<feature type="transmembrane region" description="Helical" evidence="16">
    <location>
        <begin position="6"/>
        <end position="28"/>
    </location>
</feature>
<evidence type="ECO:0000313" key="20">
    <source>
        <dbReference type="EMBL" id="EAZ90847.1"/>
    </source>
</evidence>
<dbReference type="Gene3D" id="6.10.340.10">
    <property type="match status" value="1"/>
</dbReference>
<dbReference type="RefSeq" id="WP_008276006.1">
    <property type="nucleotide sequence ID" value="NZ_AAXW01000019.1"/>
</dbReference>
<keyword evidence="6" id="KW-0808">Transferase</keyword>
<keyword evidence="9" id="KW-0067">ATP-binding</keyword>
<dbReference type="InterPro" id="IPR001789">
    <property type="entry name" value="Sig_transdc_resp-reg_receiver"/>
</dbReference>
<dbReference type="PRINTS" id="PR00344">
    <property type="entry name" value="BCTRLSENSOR"/>
</dbReference>
<evidence type="ECO:0000313" key="21">
    <source>
        <dbReference type="Proteomes" id="UP000003781"/>
    </source>
</evidence>
<accession>A3IRJ8</accession>
<dbReference type="Pfam" id="PF00672">
    <property type="entry name" value="HAMP"/>
    <property type="match status" value="1"/>
</dbReference>
<keyword evidence="15" id="KW-0175">Coiled coil</keyword>
<dbReference type="InterPro" id="IPR004358">
    <property type="entry name" value="Sig_transdc_His_kin-like_C"/>
</dbReference>
<dbReference type="SUPFAM" id="SSF55874">
    <property type="entry name" value="ATPase domain of HSP90 chaperone/DNA topoisomerase II/histidine kinase"/>
    <property type="match status" value="1"/>
</dbReference>
<evidence type="ECO:0000256" key="15">
    <source>
        <dbReference type="SAM" id="Coils"/>
    </source>
</evidence>
<dbReference type="FunFam" id="3.30.565.10:FF:000010">
    <property type="entry name" value="Sensor histidine kinase RcsC"/>
    <property type="match status" value="1"/>
</dbReference>
<evidence type="ECO:0000259" key="19">
    <source>
        <dbReference type="PROSITE" id="PS50885"/>
    </source>
</evidence>
<dbReference type="Pfam" id="PF02518">
    <property type="entry name" value="HATPase_c"/>
    <property type="match status" value="1"/>
</dbReference>